<dbReference type="InterPro" id="IPR000008">
    <property type="entry name" value="C2_dom"/>
</dbReference>
<evidence type="ECO:0000256" key="3">
    <source>
        <dbReference type="ARBA" id="ARBA00022737"/>
    </source>
</evidence>
<dbReference type="Gene3D" id="2.60.40.150">
    <property type="entry name" value="C2 domain"/>
    <property type="match status" value="4"/>
</dbReference>
<keyword evidence="3" id="KW-0677">Repeat</keyword>
<dbReference type="GO" id="GO:0016020">
    <property type="term" value="C:membrane"/>
    <property type="evidence" value="ECO:0007669"/>
    <property type="project" value="UniProtKB-SubCell"/>
</dbReference>
<proteinExistence type="predicted"/>
<dbReference type="CDD" id="cd04017">
    <property type="entry name" value="C2D_Ferlin"/>
    <property type="match status" value="1"/>
</dbReference>
<dbReference type="InterPro" id="IPR037725">
    <property type="entry name" value="C2F_Ferlin"/>
</dbReference>
<dbReference type="InterPro" id="IPR037724">
    <property type="entry name" value="C2E_Ferlin"/>
</dbReference>
<evidence type="ECO:0000256" key="7">
    <source>
        <dbReference type="SAM" id="Phobius"/>
    </source>
</evidence>
<gene>
    <name evidence="9" type="ORF">DMAD_06225</name>
</gene>
<evidence type="ECO:0000256" key="4">
    <source>
        <dbReference type="ARBA" id="ARBA00022989"/>
    </source>
</evidence>
<keyword evidence="2 7" id="KW-0812">Transmembrane</keyword>
<dbReference type="GO" id="GO:0007009">
    <property type="term" value="P:plasma membrane organization"/>
    <property type="evidence" value="ECO:0007669"/>
    <property type="project" value="TreeGrafter"/>
</dbReference>
<dbReference type="Proteomes" id="UP001500889">
    <property type="component" value="Chromosome J"/>
</dbReference>
<feature type="transmembrane region" description="Helical" evidence="7">
    <location>
        <begin position="1665"/>
        <end position="1684"/>
    </location>
</feature>
<keyword evidence="4 7" id="KW-1133">Transmembrane helix</keyword>
<dbReference type="InterPro" id="IPR035892">
    <property type="entry name" value="C2_domain_sf"/>
</dbReference>
<dbReference type="CDD" id="cd08374">
    <property type="entry name" value="C2F_Ferlin"/>
    <property type="match status" value="1"/>
</dbReference>
<dbReference type="InterPro" id="IPR032362">
    <property type="entry name" value="Ferlin_C"/>
</dbReference>
<dbReference type="Pfam" id="PF16165">
    <property type="entry name" value="Ferlin_C"/>
    <property type="match status" value="1"/>
</dbReference>
<dbReference type="Pfam" id="PF22901">
    <property type="entry name" value="dsrm_Ferlin"/>
    <property type="match status" value="1"/>
</dbReference>
<dbReference type="InterPro" id="IPR012968">
    <property type="entry name" value="FerIin_dom"/>
</dbReference>
<dbReference type="SUPFAM" id="SSF49562">
    <property type="entry name" value="C2 domain (Calcium/lipid-binding domain, CaLB)"/>
    <property type="match status" value="5"/>
</dbReference>
<dbReference type="Pfam" id="PF00168">
    <property type="entry name" value="C2"/>
    <property type="match status" value="5"/>
</dbReference>
<organism evidence="9 10">
    <name type="scientific">Drosophila madeirensis</name>
    <name type="common">Fruit fly</name>
    <dbReference type="NCBI Taxonomy" id="30013"/>
    <lineage>
        <taxon>Eukaryota</taxon>
        <taxon>Metazoa</taxon>
        <taxon>Ecdysozoa</taxon>
        <taxon>Arthropoda</taxon>
        <taxon>Hexapoda</taxon>
        <taxon>Insecta</taxon>
        <taxon>Pterygota</taxon>
        <taxon>Neoptera</taxon>
        <taxon>Endopterygota</taxon>
        <taxon>Diptera</taxon>
        <taxon>Brachycera</taxon>
        <taxon>Muscomorpha</taxon>
        <taxon>Ephydroidea</taxon>
        <taxon>Drosophilidae</taxon>
        <taxon>Drosophila</taxon>
        <taxon>Sophophora</taxon>
    </lineage>
</organism>
<evidence type="ECO:0000256" key="2">
    <source>
        <dbReference type="ARBA" id="ARBA00022692"/>
    </source>
</evidence>
<evidence type="ECO:0000256" key="1">
    <source>
        <dbReference type="ARBA" id="ARBA00004167"/>
    </source>
</evidence>
<feature type="domain" description="C2" evidence="8">
    <location>
        <begin position="1183"/>
        <end position="1304"/>
    </location>
</feature>
<feature type="compositionally biased region" description="Acidic residues" evidence="6">
    <location>
        <begin position="1011"/>
        <end position="1041"/>
    </location>
</feature>
<keyword evidence="5 7" id="KW-0472">Membrane</keyword>
<dbReference type="PANTHER" id="PTHR12546">
    <property type="entry name" value="FER-1-LIKE"/>
    <property type="match status" value="1"/>
</dbReference>
<sequence>MSFCSCQALKGCYNCFQLKLGGNLEYAYTRLSFARPNRKIMSYMDDCFAGAPQDFLICITVHKAAKVGLATSELYVKVSLDKTSKSTKTFPNSENPFFNEYFVFEFRCTLTDLLRMTILFELKKTQTLVRNLVVGELLIDLHSVWNQPNHGFFKKWGRLEPPVGENPASDEASLLHHGYLQIDLVIVSQHSSLVNSNPNGNEEPDTQSLNKWTVDQDYDDIEKNLLLNPNSYTPSNIRYTIAFYRGFFVRKGSYMIQYRFHPFKGKTPVAKQTTTPVWNHEISFAWMYPSLAQRFLILVLVHEHIKWKCVAEYELSFEEIAFKSIPSLGPTYLHLYDPANALTYVGRILLELRSEDVAEERPSHVILSEDVHGLDESRFWREEVFLVEFLPLLGDHIQTSASSYKISMKLAENTSTVLEGPLKTPAGKFRSAMHSKSFRQDAPSRSCILRARLPDNRDKYESDYFMIDLIGFMRSELDTFKVFQLKSPQQDVNQAKCLKAIISSILNKIKEGIKEHRFDHEVENQRTPWDINRQLFLVEFFAKLPQELRLLKQKLRHCFVENLDASVADVVNELHRLVDRITALSNMTRQQDEWPDLLLYLSAGGKEVGVCRLNAKHFLHLHRRELQQNQFTQCWRLKSFAFKALGCLHSCPNCGCSTAMILGCIGIVVERERKQFVSQNIGDWVSIEPMVWKTRVAWTFFRCHVYIHQAKVRPSGEKKHVADSHLRILFGEQAAETDTSPGTLSPIWDAEITFKCITLPGSVDWYVQNPPLLSLEFYNKEKSLADELVGKGHLVASVISGEQFADSAWEEGPLGWSKGPLYKLQRLKHVSPPPLKWVPLARKGAVQAEVLMSAEFIELADGVVDGSKEPILTTGIPQAIRPNVLNFVLEAVFVGLRNYSKSTMSGAGKRRIKIMMGDQVLTSGPSTARIGNSINFLVAYASAVVSLPDQQEYWPAIIAADVLISGLTTESVLGAALIPNSGSFLQRGKTTKCGTQSWAASTTTATTALSVDEDDNTGMESSVEVEDTEMEYSDEEEDEEESPAKLSRLWRRLLFALGLRPAAYANRLALRYGSEDMDHSDLISEGQFTWWTKFYNSMYWKAAEMTHEYKHRLVIFPNELEKQPQFGYLQDWAVPVQMVHGVKFKKQAPPKEDIYATLKIQIKLTPCQCGAWDEGGGGDMIRPLAAINPRQQTLLQSLAEPVRLAVRVYVVQGLQMRPRDVHDESDCYVKLLLGGRTLSDRAAYIPNQSNPIFGRIFELEATLPGDNMLLMMVYDQDKFRDDVIGQTYIDLEDRWRSRHRATVGLAQEYSRAGYNQWHDVSLPSEILKDLCQQRGIQPPYYYGNVVEVDGLLFGDETTIARGEELHERLSLTVLKNIEKLPSFGYKLVPEHVETRSLYRDDYPNVEQGKLQLWIELFEANTYIPFPVDITPVPPAAYEIRVVVKNLRGIQAGDRNVFGKLMSDLFVTGWCQDIDKRQSTDIHYRSFTGDAAFNWRMIFPMMYSPNEDMMVFRRRGGLFEEVEIKRPPVIYLQIWDRDMIKRNDYLGSLELNLSNMPMPYETERQCRAYAKQRQRLNLFHRRSIQGWFPVESAKPKSGMPVTSTNGKMELEIDVCTSVEASNQPAGHGHDPPMALERPNRPNTAFNPLTHPLKSFHYILWPSIRKYVLWSVLVIIVILGLVLYFFEIPSELMSIPLL</sequence>
<feature type="domain" description="C2" evidence="8">
    <location>
        <begin position="1419"/>
        <end position="1566"/>
    </location>
</feature>
<protein>
    <submittedName>
        <fullName evidence="9">Fer-1-like protein 6</fullName>
    </submittedName>
</protein>
<evidence type="ECO:0000313" key="10">
    <source>
        <dbReference type="Proteomes" id="UP001500889"/>
    </source>
</evidence>
<keyword evidence="10" id="KW-1185">Reference proteome</keyword>
<comment type="subcellular location">
    <subcellularLocation>
        <location evidence="1">Membrane</location>
        <topology evidence="1">Single-pass membrane protein</topology>
    </subcellularLocation>
</comment>
<dbReference type="EMBL" id="AP029265">
    <property type="protein sequence ID" value="BFF97933.1"/>
    <property type="molecule type" value="Genomic_DNA"/>
</dbReference>
<accession>A0AAU9FQ70</accession>
<dbReference type="SMART" id="SM01202">
    <property type="entry name" value="FerI"/>
    <property type="match status" value="1"/>
</dbReference>
<dbReference type="InterPro" id="IPR055072">
    <property type="entry name" value="Ferlin_DSRM"/>
</dbReference>
<dbReference type="InterPro" id="IPR037723">
    <property type="entry name" value="C2D_Ferlin"/>
</dbReference>
<evidence type="ECO:0000259" key="8">
    <source>
        <dbReference type="PROSITE" id="PS50004"/>
    </source>
</evidence>
<evidence type="ECO:0000256" key="5">
    <source>
        <dbReference type="ARBA" id="ARBA00023136"/>
    </source>
</evidence>
<feature type="domain" description="C2" evidence="8">
    <location>
        <begin position="35"/>
        <end position="157"/>
    </location>
</feature>
<dbReference type="SMART" id="SM00239">
    <property type="entry name" value="C2"/>
    <property type="match status" value="5"/>
</dbReference>
<name>A0AAU9FQ70_DROMD</name>
<dbReference type="PROSITE" id="PS50004">
    <property type="entry name" value="C2"/>
    <property type="match status" value="4"/>
</dbReference>
<evidence type="ECO:0000256" key="6">
    <source>
        <dbReference type="SAM" id="MobiDB-lite"/>
    </source>
</evidence>
<dbReference type="CDD" id="cd04037">
    <property type="entry name" value="C2E_Ferlin"/>
    <property type="match status" value="1"/>
</dbReference>
<evidence type="ECO:0000313" key="9">
    <source>
        <dbReference type="EMBL" id="BFF97933.1"/>
    </source>
</evidence>
<dbReference type="PANTHER" id="PTHR12546:SF60">
    <property type="entry name" value="MISFIRE, ISOFORM F"/>
    <property type="match status" value="1"/>
</dbReference>
<dbReference type="InterPro" id="IPR037721">
    <property type="entry name" value="Ferlin"/>
</dbReference>
<feature type="region of interest" description="Disordered" evidence="6">
    <location>
        <begin position="1004"/>
        <end position="1043"/>
    </location>
</feature>
<feature type="domain" description="C2" evidence="8">
    <location>
        <begin position="683"/>
        <end position="814"/>
    </location>
</feature>
<reference evidence="9 10" key="1">
    <citation type="submission" date="2024-02" db="EMBL/GenBank/DDBJ databases">
        <title>A chromosome-level genome assembly of Drosophila madeirensis, a fruit fly species endemic to Madeira island.</title>
        <authorList>
            <person name="Tomihara K."/>
            <person name="Llopart A."/>
            <person name="Yamamoto D."/>
        </authorList>
    </citation>
    <scope>NUCLEOTIDE SEQUENCE [LARGE SCALE GENOMIC DNA]</scope>
    <source>
        <strain evidence="9 10">RF1</strain>
    </source>
</reference>